<evidence type="ECO:0000313" key="2">
    <source>
        <dbReference type="EMBL" id="KIW65406.1"/>
    </source>
</evidence>
<organism evidence="2 3">
    <name type="scientific">Phialophora macrospora</name>
    <dbReference type="NCBI Taxonomy" id="1851006"/>
    <lineage>
        <taxon>Eukaryota</taxon>
        <taxon>Fungi</taxon>
        <taxon>Dikarya</taxon>
        <taxon>Ascomycota</taxon>
        <taxon>Pezizomycotina</taxon>
        <taxon>Eurotiomycetes</taxon>
        <taxon>Chaetothyriomycetidae</taxon>
        <taxon>Chaetothyriales</taxon>
        <taxon>Herpotrichiellaceae</taxon>
        <taxon>Phialophora</taxon>
    </lineage>
</organism>
<accession>A0A0D2CJJ1</accession>
<dbReference type="InterPro" id="IPR029058">
    <property type="entry name" value="AB_hydrolase_fold"/>
</dbReference>
<dbReference type="EMBL" id="KN846960">
    <property type="protein sequence ID" value="KIW65406.1"/>
    <property type="molecule type" value="Genomic_DNA"/>
</dbReference>
<dbReference type="InterPro" id="IPR002018">
    <property type="entry name" value="CarbesteraseB"/>
</dbReference>
<dbReference type="InterPro" id="IPR050309">
    <property type="entry name" value="Type-B_Carboxylest/Lipase"/>
</dbReference>
<dbReference type="STRING" id="5601.A0A0D2CJJ1"/>
<dbReference type="Pfam" id="PF00135">
    <property type="entry name" value="COesterase"/>
    <property type="match status" value="1"/>
</dbReference>
<dbReference type="PANTHER" id="PTHR11559">
    <property type="entry name" value="CARBOXYLESTERASE"/>
    <property type="match status" value="1"/>
</dbReference>
<evidence type="ECO:0000313" key="3">
    <source>
        <dbReference type="Proteomes" id="UP000054266"/>
    </source>
</evidence>
<dbReference type="Gene3D" id="3.40.50.1820">
    <property type="entry name" value="alpha/beta hydrolase"/>
    <property type="match status" value="1"/>
</dbReference>
<protein>
    <recommendedName>
        <fullName evidence="1">Carboxylesterase type B domain-containing protein</fullName>
    </recommendedName>
</protein>
<sequence length="553" mass="62009">MAPDRLIIQTTSGEVSGFVSTHPISVESSAHVTTSGGRPPVRQWLGIPYGHAKRWERSRPFPPWTGIRDCLEYSASFPQHGNPFDKLYGGKVPGWLSRDSLGQSEDAFTVNVFSPAGDYLELPVIVWVHGGALNSGSANNPIYDPSEFVRHQEQDGTPCVVVTLNYRRVQVGIFGFFAHEAIDKHNGYPGNFGLHDVILALSWVQDNIAGFGGNADNVTAAGESSGAFLLSILISSGRKLFQKVIIESGNQTLVPLQSTPTYPQFPKLLHILGIDIGLNTDDQIAALKAVPFETLVQAAGQLYYRGIWNITCDPSESGWSTSYFDPLLKGEYDPWISSLLISFNKDEGTIFNMNARWWEEDRLLSLFRRSQLYSDDMYRGFRQLYPEDGCVPDKSNLKSHWSSQFYYDQQYLAPSVLIADILTSIPNKHTSKTMSVYICQFSTVPASLLKDNEGLGTLHTAEIPFFFNTACLWDYEESSADAITAAEVGSRWNRYARTGDPGWKPFTKVGGQMLEFYDSGATRTRSVWDIRAEYRSWWCEQLKKLHFVHSIRN</sequence>
<dbReference type="SUPFAM" id="SSF53474">
    <property type="entry name" value="alpha/beta-Hydrolases"/>
    <property type="match status" value="1"/>
</dbReference>
<dbReference type="ESTHER" id="9euro-a0a0d2cjj1">
    <property type="family name" value="Fungal_carboxylesterase_lipase"/>
</dbReference>
<dbReference type="AlphaFoldDB" id="A0A0D2CJJ1"/>
<reference evidence="2 3" key="1">
    <citation type="submission" date="2015-01" db="EMBL/GenBank/DDBJ databases">
        <title>The Genome Sequence of Capronia semiimmersa CBS27337.</title>
        <authorList>
            <consortium name="The Broad Institute Genomics Platform"/>
            <person name="Cuomo C."/>
            <person name="de Hoog S."/>
            <person name="Gorbushina A."/>
            <person name="Stielow B."/>
            <person name="Teixiera M."/>
            <person name="Abouelleil A."/>
            <person name="Chapman S.B."/>
            <person name="Priest M."/>
            <person name="Young S.K."/>
            <person name="Wortman J."/>
            <person name="Nusbaum C."/>
            <person name="Birren B."/>
        </authorList>
    </citation>
    <scope>NUCLEOTIDE SEQUENCE [LARGE SCALE GENOMIC DNA]</scope>
    <source>
        <strain evidence="2 3">CBS 27337</strain>
    </source>
</reference>
<name>A0A0D2CJJ1_9EURO</name>
<gene>
    <name evidence="2" type="ORF">PV04_07669</name>
</gene>
<keyword evidence="3" id="KW-1185">Reference proteome</keyword>
<feature type="domain" description="Carboxylesterase type B" evidence="1">
    <location>
        <begin position="33"/>
        <end position="504"/>
    </location>
</feature>
<dbReference type="Proteomes" id="UP000054266">
    <property type="component" value="Unassembled WGS sequence"/>
</dbReference>
<evidence type="ECO:0000259" key="1">
    <source>
        <dbReference type="Pfam" id="PF00135"/>
    </source>
</evidence>
<proteinExistence type="predicted"/>
<dbReference type="HOGENOM" id="CLU_006586_16_4_1"/>